<organism evidence="1">
    <name type="scientific">marine sediment metagenome</name>
    <dbReference type="NCBI Taxonomy" id="412755"/>
    <lineage>
        <taxon>unclassified sequences</taxon>
        <taxon>metagenomes</taxon>
        <taxon>ecological metagenomes</taxon>
    </lineage>
</organism>
<dbReference type="GO" id="GO:0008767">
    <property type="term" value="F:UDP-galactopyranose mutase activity"/>
    <property type="evidence" value="ECO:0007669"/>
    <property type="project" value="TreeGrafter"/>
</dbReference>
<feature type="non-terminal residue" evidence="1">
    <location>
        <position position="1"/>
    </location>
</feature>
<dbReference type="GO" id="GO:0005829">
    <property type="term" value="C:cytosol"/>
    <property type="evidence" value="ECO:0007669"/>
    <property type="project" value="TreeGrafter"/>
</dbReference>
<evidence type="ECO:0000313" key="1">
    <source>
        <dbReference type="EMBL" id="GAJ01870.1"/>
    </source>
</evidence>
<protein>
    <recommendedName>
        <fullName evidence="2">Amine oxidase domain-containing protein</fullName>
    </recommendedName>
</protein>
<sequence>SLLMVHLIINRENLFPDNWLFIHAREVKVARIQNYKNWSARMVPDPTKTSLGLEYFCVENDEFWNQSEERLIAIATEEVEKLNIADGHAILDAFVFKIPHAYPVYYRGYREPLKTVKHYLATFPNLQTVGRGGMYQYSHMYHSILTGLLAARNILGSSFDIWHLNVNEEDY</sequence>
<proteinExistence type="predicted"/>
<reference evidence="1" key="1">
    <citation type="journal article" date="2014" name="Front. Microbiol.">
        <title>High frequency of phylogenetically diverse reductive dehalogenase-homologous genes in deep subseafloor sedimentary metagenomes.</title>
        <authorList>
            <person name="Kawai M."/>
            <person name="Futagami T."/>
            <person name="Toyoda A."/>
            <person name="Takaki Y."/>
            <person name="Nishi S."/>
            <person name="Hori S."/>
            <person name="Arai W."/>
            <person name="Tsubouchi T."/>
            <person name="Morono Y."/>
            <person name="Uchiyama I."/>
            <person name="Ito T."/>
            <person name="Fujiyama A."/>
            <person name="Inagaki F."/>
            <person name="Takami H."/>
        </authorList>
    </citation>
    <scope>NUCLEOTIDE SEQUENCE</scope>
    <source>
        <strain evidence="1">Expedition CK06-06</strain>
    </source>
</reference>
<comment type="caution">
    <text evidence="1">The sequence shown here is derived from an EMBL/GenBank/DDBJ whole genome shotgun (WGS) entry which is preliminary data.</text>
</comment>
<dbReference type="PANTHER" id="PTHR21197">
    <property type="entry name" value="UDP-GALACTOPYRANOSE MUTASE"/>
    <property type="match status" value="1"/>
</dbReference>
<dbReference type="PANTHER" id="PTHR21197:SF0">
    <property type="entry name" value="UDP-GALACTOPYRANOSE MUTASE"/>
    <property type="match status" value="1"/>
</dbReference>
<name>X1V917_9ZZZZ</name>
<dbReference type="InterPro" id="IPR036188">
    <property type="entry name" value="FAD/NAD-bd_sf"/>
</dbReference>
<dbReference type="Gene3D" id="3.50.50.60">
    <property type="entry name" value="FAD/NAD(P)-binding domain"/>
    <property type="match status" value="1"/>
</dbReference>
<gene>
    <name evidence="1" type="ORF">S12H4_33982</name>
</gene>
<accession>X1V917</accession>
<dbReference type="AlphaFoldDB" id="X1V917"/>
<evidence type="ECO:0008006" key="2">
    <source>
        <dbReference type="Google" id="ProtNLM"/>
    </source>
</evidence>
<dbReference type="GO" id="GO:0050660">
    <property type="term" value="F:flavin adenine dinucleotide binding"/>
    <property type="evidence" value="ECO:0007669"/>
    <property type="project" value="TreeGrafter"/>
</dbReference>
<dbReference type="EMBL" id="BARW01020070">
    <property type="protein sequence ID" value="GAJ01870.1"/>
    <property type="molecule type" value="Genomic_DNA"/>
</dbReference>